<dbReference type="InterPro" id="IPR019196">
    <property type="entry name" value="ABC_transp_unknown"/>
</dbReference>
<protein>
    <submittedName>
        <fullName evidence="5">Uncharacterized protein</fullName>
    </submittedName>
</protein>
<keyword evidence="6" id="KW-1185">Reference proteome</keyword>
<evidence type="ECO:0000313" key="6">
    <source>
        <dbReference type="Proteomes" id="UP001195483"/>
    </source>
</evidence>
<evidence type="ECO:0000256" key="1">
    <source>
        <dbReference type="SAM" id="Coils"/>
    </source>
</evidence>
<reference evidence="5" key="3">
    <citation type="submission" date="2023-05" db="EMBL/GenBank/DDBJ databases">
        <authorList>
            <person name="Smith C.H."/>
        </authorList>
    </citation>
    <scope>NUCLEOTIDE SEQUENCE</scope>
    <source>
        <strain evidence="5">CHS0354</strain>
        <tissue evidence="5">Mantle</tissue>
    </source>
</reference>
<dbReference type="Pfam" id="PF14238">
    <property type="entry name" value="DUF4340"/>
    <property type="match status" value="1"/>
</dbReference>
<dbReference type="InterPro" id="IPR025641">
    <property type="entry name" value="DUF4340"/>
</dbReference>
<comment type="caution">
    <text evidence="5">The sequence shown here is derived from an EMBL/GenBank/DDBJ whole genome shotgun (WGS) entry which is preliminary data.</text>
</comment>
<dbReference type="InterPro" id="IPR055396">
    <property type="entry name" value="DUF7088"/>
</dbReference>
<evidence type="ECO:0000259" key="2">
    <source>
        <dbReference type="Pfam" id="PF09822"/>
    </source>
</evidence>
<name>A0AAE0S2K5_9BIVA</name>
<feature type="coiled-coil region" evidence="1">
    <location>
        <begin position="484"/>
        <end position="522"/>
    </location>
</feature>
<dbReference type="Pfam" id="PF09822">
    <property type="entry name" value="ABC_transp_aux"/>
    <property type="match status" value="1"/>
</dbReference>
<accession>A0AAE0S2K5</accession>
<reference evidence="5" key="1">
    <citation type="journal article" date="2021" name="Genome Biol. Evol.">
        <title>A High-Quality Reference Genome for a Parasitic Bivalve with Doubly Uniparental Inheritance (Bivalvia: Unionida).</title>
        <authorList>
            <person name="Smith C.H."/>
        </authorList>
    </citation>
    <scope>NUCLEOTIDE SEQUENCE</scope>
    <source>
        <strain evidence="5">CHS0354</strain>
    </source>
</reference>
<dbReference type="AlphaFoldDB" id="A0AAE0S2K5"/>
<reference evidence="5" key="2">
    <citation type="journal article" date="2021" name="Genome Biol. Evol.">
        <title>Developing a high-quality reference genome for a parasitic bivalve with doubly uniparental inheritance (Bivalvia: Unionida).</title>
        <authorList>
            <person name="Smith C.H."/>
        </authorList>
    </citation>
    <scope>NUCLEOTIDE SEQUENCE</scope>
    <source>
        <strain evidence="5">CHS0354</strain>
        <tissue evidence="5">Mantle</tissue>
    </source>
</reference>
<feature type="domain" description="ABC-type uncharacterised transport system" evidence="2">
    <location>
        <begin position="164"/>
        <end position="455"/>
    </location>
</feature>
<feature type="domain" description="DUF7088" evidence="4">
    <location>
        <begin position="11"/>
        <end position="98"/>
    </location>
</feature>
<keyword evidence="1" id="KW-0175">Coiled coil</keyword>
<evidence type="ECO:0000313" key="5">
    <source>
        <dbReference type="EMBL" id="KAK3584211.1"/>
    </source>
</evidence>
<dbReference type="Proteomes" id="UP001195483">
    <property type="component" value="Unassembled WGS sequence"/>
</dbReference>
<evidence type="ECO:0000259" key="3">
    <source>
        <dbReference type="Pfam" id="PF14238"/>
    </source>
</evidence>
<proteinExistence type="predicted"/>
<dbReference type="Pfam" id="PF23357">
    <property type="entry name" value="DUF7088"/>
    <property type="match status" value="1"/>
</dbReference>
<sequence>MLHFRVDVTADRLYTLNNGTRNILENIKAPLTIKYFFSDGHKQIPAVLKNFGNNVREILQEYERVNPDMIKLEIINPKPDSDQEEWAKRYGIQGIEEFSPTEAFYMGIAVISETRETAITFMDPRKEKSLEYDISKAVFEVTKSDSFKIGIYTDVPITGGPENPYLQQQNAGPWVFYQELSKLYKTEKLNFSVKEIPADINLLVVLQPQNITESSEYAIDQFVMRGGKLVVLTDPYMASDPMTRSRVGNPSSGNLRMLFEKWGILYDAQKIVGDMTHAAVVRGQDGQPVPFGVWLQFNDEGINQDAQIMNGMGNLIFPYAGGFNLKADSPLKLTPLIYTSKRAQDIDAVMAGIMPPLEMNKQIETGLKEYNIAGMLTGKLSSAFQQPPPDIKTPSEQEQAQPTEPYVYKNAHIKEASAESSIILITDVDFMANHFSVSQMNLMGNTISQYRNNNLPLVFNLIDFISGSTDLIEIRSRGNFLRPFVKFEEMERQAQAKYNSAERELQNELNSVQRELNQLQPKEGSSEIVLSQDIAEQIKRFKEKELDTRRQLKEIRKLLRQDIEFYQKIFTGKANCGQGIFNDSFDTVTFTDSGNSFSVKKTDGIWVVAESEYPADSTLLYKLLENLNTQTITETASANPENFDKFGFTEAGKQSGKKITFYKDGNTFAEFLIGNSREGGGQYIKRTDTDQVWLIKNAVTTYKSRGNLLKKF</sequence>
<evidence type="ECO:0000259" key="4">
    <source>
        <dbReference type="Pfam" id="PF23357"/>
    </source>
</evidence>
<gene>
    <name evidence="5" type="ORF">CHS0354_035292</name>
</gene>
<dbReference type="EMBL" id="JAEAOA010002069">
    <property type="protein sequence ID" value="KAK3584211.1"/>
    <property type="molecule type" value="Genomic_DNA"/>
</dbReference>
<organism evidence="5 6">
    <name type="scientific">Potamilus streckersoni</name>
    <dbReference type="NCBI Taxonomy" id="2493646"/>
    <lineage>
        <taxon>Eukaryota</taxon>
        <taxon>Metazoa</taxon>
        <taxon>Spiralia</taxon>
        <taxon>Lophotrochozoa</taxon>
        <taxon>Mollusca</taxon>
        <taxon>Bivalvia</taxon>
        <taxon>Autobranchia</taxon>
        <taxon>Heteroconchia</taxon>
        <taxon>Palaeoheterodonta</taxon>
        <taxon>Unionida</taxon>
        <taxon>Unionoidea</taxon>
        <taxon>Unionidae</taxon>
        <taxon>Ambleminae</taxon>
        <taxon>Lampsilini</taxon>
        <taxon>Potamilus</taxon>
    </lineage>
</organism>
<feature type="domain" description="DUF4340" evidence="3">
    <location>
        <begin position="606"/>
        <end position="701"/>
    </location>
</feature>